<dbReference type="EMBL" id="JAGYWB010000017">
    <property type="protein sequence ID" value="KAI0494329.1"/>
    <property type="molecule type" value="Genomic_DNA"/>
</dbReference>
<feature type="compositionally biased region" description="Low complexity" evidence="1">
    <location>
        <begin position="143"/>
        <end position="188"/>
    </location>
</feature>
<feature type="compositionally biased region" description="Pro residues" evidence="1">
    <location>
        <begin position="226"/>
        <end position="235"/>
    </location>
</feature>
<feature type="region of interest" description="Disordered" evidence="1">
    <location>
        <begin position="132"/>
        <end position="283"/>
    </location>
</feature>
<comment type="caution">
    <text evidence="2">The sequence shown here is derived from an EMBL/GenBank/DDBJ whole genome shotgun (WGS) entry which is preliminary data.</text>
</comment>
<evidence type="ECO:0000313" key="2">
    <source>
        <dbReference type="EMBL" id="KAI0494329.1"/>
    </source>
</evidence>
<gene>
    <name evidence="2" type="ORF">KFK09_024463</name>
</gene>
<feature type="compositionally biased region" description="Basic and acidic residues" evidence="1">
    <location>
        <begin position="264"/>
        <end position="274"/>
    </location>
</feature>
<protein>
    <submittedName>
        <fullName evidence="2">Uncharacterized protein</fullName>
    </submittedName>
</protein>
<name>A0A8T3ADW5_DENNO</name>
<evidence type="ECO:0000256" key="1">
    <source>
        <dbReference type="SAM" id="MobiDB-lite"/>
    </source>
</evidence>
<sequence length="283" mass="29880">MPLSPMVSRMHDPICPFQLTRSRGALSEVHSSAMARSAPSVTFAFGSDARVTLPESLLASPPVGGITFGSFTDSAFVTLGGPTPAEAAAFSPPQRRGRAAMRPFGRPAARRPVRAPRPVPVLAQPVRAVARRPVPRPHPVPVRPAVRRPVPAAPAAQAAPAPQRRQPVAAVTPTVPTEVPRVRVTPPASTRKRGAQTEVPSPSSGRVSVFARLSHPETAGQTPALPVVPVPPAPPAVGSDVPSTSTSGLGRRARRNRNRRLRLSRPDPRRDGSRPRRIATGNS</sequence>
<feature type="compositionally biased region" description="Basic residues" evidence="1">
    <location>
        <begin position="251"/>
        <end position="263"/>
    </location>
</feature>
<proteinExistence type="predicted"/>
<evidence type="ECO:0000313" key="3">
    <source>
        <dbReference type="Proteomes" id="UP000829196"/>
    </source>
</evidence>
<dbReference type="AlphaFoldDB" id="A0A8T3ADW5"/>
<organism evidence="2 3">
    <name type="scientific">Dendrobium nobile</name>
    <name type="common">Orchid</name>
    <dbReference type="NCBI Taxonomy" id="94219"/>
    <lineage>
        <taxon>Eukaryota</taxon>
        <taxon>Viridiplantae</taxon>
        <taxon>Streptophyta</taxon>
        <taxon>Embryophyta</taxon>
        <taxon>Tracheophyta</taxon>
        <taxon>Spermatophyta</taxon>
        <taxon>Magnoliopsida</taxon>
        <taxon>Liliopsida</taxon>
        <taxon>Asparagales</taxon>
        <taxon>Orchidaceae</taxon>
        <taxon>Epidendroideae</taxon>
        <taxon>Malaxideae</taxon>
        <taxon>Dendrobiinae</taxon>
        <taxon>Dendrobium</taxon>
    </lineage>
</organism>
<dbReference type="Proteomes" id="UP000829196">
    <property type="component" value="Unassembled WGS sequence"/>
</dbReference>
<keyword evidence="3" id="KW-1185">Reference proteome</keyword>
<reference evidence="2" key="1">
    <citation type="journal article" date="2022" name="Front. Genet.">
        <title>Chromosome-Scale Assembly of the Dendrobium nobile Genome Provides Insights Into the Molecular Mechanism of the Biosynthesis of the Medicinal Active Ingredient of Dendrobium.</title>
        <authorList>
            <person name="Xu Q."/>
            <person name="Niu S.-C."/>
            <person name="Li K.-L."/>
            <person name="Zheng P.-J."/>
            <person name="Zhang X.-J."/>
            <person name="Jia Y."/>
            <person name="Liu Y."/>
            <person name="Niu Y.-X."/>
            <person name="Yu L.-H."/>
            <person name="Chen D.-F."/>
            <person name="Zhang G.-Q."/>
        </authorList>
    </citation>
    <scope>NUCLEOTIDE SEQUENCE</scope>
    <source>
        <tissue evidence="2">Leaf</tissue>
    </source>
</reference>
<accession>A0A8T3ADW5</accession>